<organism evidence="2 3">
    <name type="scientific">Hibiscus syriacus</name>
    <name type="common">Rose of Sharon</name>
    <dbReference type="NCBI Taxonomy" id="106335"/>
    <lineage>
        <taxon>Eukaryota</taxon>
        <taxon>Viridiplantae</taxon>
        <taxon>Streptophyta</taxon>
        <taxon>Embryophyta</taxon>
        <taxon>Tracheophyta</taxon>
        <taxon>Spermatophyta</taxon>
        <taxon>Magnoliopsida</taxon>
        <taxon>eudicotyledons</taxon>
        <taxon>Gunneridae</taxon>
        <taxon>Pentapetalae</taxon>
        <taxon>rosids</taxon>
        <taxon>malvids</taxon>
        <taxon>Malvales</taxon>
        <taxon>Malvaceae</taxon>
        <taxon>Malvoideae</taxon>
        <taxon>Hibiscus</taxon>
    </lineage>
</organism>
<name>A0A6A2ZBX9_HIBSY</name>
<protein>
    <recommendedName>
        <fullName evidence="4">Protein kinase domain-containing protein</fullName>
    </recommendedName>
</protein>
<dbReference type="Proteomes" id="UP000436088">
    <property type="component" value="Unassembled WGS sequence"/>
</dbReference>
<comment type="caution">
    <text evidence="2">The sequence shown here is derived from an EMBL/GenBank/DDBJ whole genome shotgun (WGS) entry which is preliminary data.</text>
</comment>
<accession>A0A6A2ZBX9</accession>
<dbReference type="PANTHER" id="PTHR48007:SF53">
    <property type="entry name" value="OS01G0711200 PROTEIN"/>
    <property type="match status" value="1"/>
</dbReference>
<keyword evidence="3" id="KW-1185">Reference proteome</keyword>
<feature type="transmembrane region" description="Helical" evidence="1">
    <location>
        <begin position="180"/>
        <end position="201"/>
    </location>
</feature>
<evidence type="ECO:0000256" key="1">
    <source>
        <dbReference type="SAM" id="Phobius"/>
    </source>
</evidence>
<dbReference type="InterPro" id="IPR011009">
    <property type="entry name" value="Kinase-like_dom_sf"/>
</dbReference>
<proteinExistence type="predicted"/>
<evidence type="ECO:0008006" key="4">
    <source>
        <dbReference type="Google" id="ProtNLM"/>
    </source>
</evidence>
<keyword evidence="1" id="KW-0812">Transmembrane</keyword>
<evidence type="ECO:0000313" key="2">
    <source>
        <dbReference type="EMBL" id="KAE8689093.1"/>
    </source>
</evidence>
<dbReference type="PANTHER" id="PTHR48007">
    <property type="entry name" value="LEUCINE-RICH REPEAT RECEPTOR-LIKE PROTEIN KINASE PXC1"/>
    <property type="match status" value="1"/>
</dbReference>
<reference evidence="2" key="1">
    <citation type="submission" date="2019-09" db="EMBL/GenBank/DDBJ databases">
        <title>Draft genome information of white flower Hibiscus syriacus.</title>
        <authorList>
            <person name="Kim Y.-M."/>
        </authorList>
    </citation>
    <scope>NUCLEOTIDE SEQUENCE [LARGE SCALE GENOMIC DNA]</scope>
    <source>
        <strain evidence="2">YM2019G1</strain>
    </source>
</reference>
<evidence type="ECO:0000313" key="3">
    <source>
        <dbReference type="Proteomes" id="UP000436088"/>
    </source>
</evidence>
<dbReference type="EMBL" id="VEPZ02001174">
    <property type="protein sequence ID" value="KAE8689093.1"/>
    <property type="molecule type" value="Genomic_DNA"/>
</dbReference>
<keyword evidence="1" id="KW-0472">Membrane</keyword>
<dbReference type="AlphaFoldDB" id="A0A6A2ZBX9"/>
<dbReference type="InterPro" id="IPR046959">
    <property type="entry name" value="PRK1-6/SRF4-like"/>
</dbReference>
<sequence>MTNARVIYAPSSRVTLFSSTSYINGYFPLSNSHSVLVLIIRLYCPSKTLFLTLQTRFPRGLTHPILALILGIFTSVEISSREHSPPEFPLLGGSTVSIFRTTISTAKSDGRLDSAAYLLTPPRSIRRDSVVDVSFPISSFEGNKPSAAILYRPMFQSDGTPRVHNTKMRNPETKRLSNEVILMIIAVDAVAVMTAIVSVTWCCYKYKCFSQNDGTETKSRSSSKSSRRNSIEAEELVVLEGCKGFRKVGTTEEERRDVDGWLRIIGGLRHANVVSLLAYYNSKEECFWPMNFYQMEACIHSCMVEDGKDSMSWSTRLKLASEAAKGLAFIHGNKKPKSPWTPYIIKHLVNHQGNACICDSGLHQVIYSPSPTNDDYKAPELKLNNGTNDTTGSRKEWGWEVFDFEMLGDKVMENEMAGLMQVALLCVAALPKDRPKMSVVHGMMRN</sequence>
<gene>
    <name evidence="2" type="ORF">F3Y22_tig00110944pilonHSYRG00137</name>
</gene>
<dbReference type="Gene3D" id="1.10.510.10">
    <property type="entry name" value="Transferase(Phosphotransferase) domain 1"/>
    <property type="match status" value="1"/>
</dbReference>
<keyword evidence="1" id="KW-1133">Transmembrane helix</keyword>
<dbReference type="SUPFAM" id="SSF56112">
    <property type="entry name" value="Protein kinase-like (PK-like)"/>
    <property type="match status" value="1"/>
</dbReference>